<organism evidence="2 3">
    <name type="scientific">Ceratobasidium theobromae</name>
    <dbReference type="NCBI Taxonomy" id="1582974"/>
    <lineage>
        <taxon>Eukaryota</taxon>
        <taxon>Fungi</taxon>
        <taxon>Dikarya</taxon>
        <taxon>Basidiomycota</taxon>
        <taxon>Agaricomycotina</taxon>
        <taxon>Agaricomycetes</taxon>
        <taxon>Cantharellales</taxon>
        <taxon>Ceratobasidiaceae</taxon>
        <taxon>Ceratobasidium</taxon>
    </lineage>
</organism>
<evidence type="ECO:0000256" key="1">
    <source>
        <dbReference type="SAM" id="MobiDB-lite"/>
    </source>
</evidence>
<evidence type="ECO:0000313" key="3">
    <source>
        <dbReference type="Proteomes" id="UP000383932"/>
    </source>
</evidence>
<gene>
    <name evidence="2" type="ORF">CTheo_9068</name>
</gene>
<feature type="compositionally biased region" description="Polar residues" evidence="1">
    <location>
        <begin position="52"/>
        <end position="64"/>
    </location>
</feature>
<dbReference type="Proteomes" id="UP000383932">
    <property type="component" value="Unassembled WGS sequence"/>
</dbReference>
<accession>A0A5N5Q7P0</accession>
<dbReference type="OrthoDB" id="2507336at2759"/>
<dbReference type="AlphaFoldDB" id="A0A5N5Q7P0"/>
<reference evidence="2 3" key="1">
    <citation type="journal article" date="2019" name="Fungal Biol. Biotechnol.">
        <title>Draft genome sequence of fastidious pathogen Ceratobasidium theobromae, which causes vascular-streak dieback in Theobroma cacao.</title>
        <authorList>
            <person name="Ali S.S."/>
            <person name="Asman A."/>
            <person name="Shao J."/>
            <person name="Firmansyah A.P."/>
            <person name="Susilo A.W."/>
            <person name="Rosmana A."/>
            <person name="McMahon P."/>
            <person name="Junaid M."/>
            <person name="Guest D."/>
            <person name="Kheng T.Y."/>
            <person name="Meinhardt L.W."/>
            <person name="Bailey B.A."/>
        </authorList>
    </citation>
    <scope>NUCLEOTIDE SEQUENCE [LARGE SCALE GENOMIC DNA]</scope>
    <source>
        <strain evidence="2 3">CT2</strain>
    </source>
</reference>
<name>A0A5N5Q7P0_9AGAM</name>
<proteinExistence type="predicted"/>
<evidence type="ECO:0000313" key="2">
    <source>
        <dbReference type="EMBL" id="KAB5587493.1"/>
    </source>
</evidence>
<dbReference type="EMBL" id="SSOP01001044">
    <property type="protein sequence ID" value="KAB5587493.1"/>
    <property type="molecule type" value="Genomic_DNA"/>
</dbReference>
<sequence length="395" mass="42516">MHAAPRRTTRVPQARLPVHGQGAVAPRYTVAEAGLGLLPAAHILLGGETYHSGGSDTYRTNGSETLRGGTESRSETPRPDTYSDAYTTDTAATRTVLAIWPQSLVVRSLPMDAPKAGSAKAIPKAASPKVVPRATILKAPAVIPKARVPTFAVQAHTKYLKHILNHPRLTPEARMPMFLATQAIPKNQTPTLKVLIHTPRVPAPCPRLPFHPNRPGPLVERTPLQLPICQLAGPNTSTDEKMPHTMNMPLTPCMGTPKTFGSMTPRTQAGAMTPRTPGGRYGKALSKASTALMNAKGLMHQRMSREIVTNVPVPSESEAIGLGHYGQDPMQISALWYLNVHAPPPFEWLRTQAVLYSNILILTWIAPTGGRGVVTLDLVNCTEVRSAPSPSHLSA</sequence>
<feature type="region of interest" description="Disordered" evidence="1">
    <location>
        <begin position="50"/>
        <end position="83"/>
    </location>
</feature>
<protein>
    <submittedName>
        <fullName evidence="2">Uncharacterized protein</fullName>
    </submittedName>
</protein>
<keyword evidence="3" id="KW-1185">Reference proteome</keyword>
<comment type="caution">
    <text evidence="2">The sequence shown here is derived from an EMBL/GenBank/DDBJ whole genome shotgun (WGS) entry which is preliminary data.</text>
</comment>